<feature type="domain" description="ABC transmembrane type-1" evidence="8">
    <location>
        <begin position="111"/>
        <end position="294"/>
    </location>
</feature>
<evidence type="ECO:0000256" key="7">
    <source>
        <dbReference type="RuleBase" id="RU363032"/>
    </source>
</evidence>
<keyword evidence="9" id="KW-0614">Plasmid</keyword>
<proteinExistence type="inferred from homology"/>
<dbReference type="Gene3D" id="1.10.3720.10">
    <property type="entry name" value="MetI-like"/>
    <property type="match status" value="1"/>
</dbReference>
<geneLocation type="plasmid" evidence="9 10">
    <name>p4</name>
</geneLocation>
<reference evidence="9 10" key="1">
    <citation type="submission" date="2018-09" db="EMBL/GenBank/DDBJ databases">
        <title>Whole genome based analysis of evolution and adaptive divergence in Indian and Brazilian strains of Azospirillum brasilense.</title>
        <authorList>
            <person name="Singh C."/>
            <person name="Tripathi A.K."/>
        </authorList>
    </citation>
    <scope>NUCLEOTIDE SEQUENCE [LARGE SCALE GENOMIC DNA]</scope>
    <source>
        <strain evidence="9 10">MTCC4038</strain>
        <plasmid evidence="9 10">p4</plasmid>
    </source>
</reference>
<protein>
    <submittedName>
        <fullName evidence="9">ABC transporter permease</fullName>
    </submittedName>
</protein>
<evidence type="ECO:0000313" key="9">
    <source>
        <dbReference type="EMBL" id="QCO13158.1"/>
    </source>
</evidence>
<keyword evidence="4 7" id="KW-0812">Transmembrane</keyword>
<accession>A0A4D8QQM1</accession>
<dbReference type="Pfam" id="PF19300">
    <property type="entry name" value="BPD_transp_1_N"/>
    <property type="match status" value="1"/>
</dbReference>
<dbReference type="AlphaFoldDB" id="A0A4D8QQM1"/>
<dbReference type="InterPro" id="IPR035906">
    <property type="entry name" value="MetI-like_sf"/>
</dbReference>
<dbReference type="GO" id="GO:0071916">
    <property type="term" value="F:dipeptide transmembrane transporter activity"/>
    <property type="evidence" value="ECO:0007669"/>
    <property type="project" value="TreeGrafter"/>
</dbReference>
<dbReference type="PANTHER" id="PTHR43163">
    <property type="entry name" value="DIPEPTIDE TRANSPORT SYSTEM PERMEASE PROTEIN DPPB-RELATED"/>
    <property type="match status" value="1"/>
</dbReference>
<organism evidence="9 10">
    <name type="scientific">Azospirillum brasilense</name>
    <dbReference type="NCBI Taxonomy" id="192"/>
    <lineage>
        <taxon>Bacteria</taxon>
        <taxon>Pseudomonadati</taxon>
        <taxon>Pseudomonadota</taxon>
        <taxon>Alphaproteobacteria</taxon>
        <taxon>Rhodospirillales</taxon>
        <taxon>Azospirillaceae</taxon>
        <taxon>Azospirillum</taxon>
    </lineage>
</organism>
<evidence type="ECO:0000256" key="2">
    <source>
        <dbReference type="ARBA" id="ARBA00022448"/>
    </source>
</evidence>
<feature type="transmembrane region" description="Helical" evidence="7">
    <location>
        <begin position="113"/>
        <end position="135"/>
    </location>
</feature>
<evidence type="ECO:0000256" key="1">
    <source>
        <dbReference type="ARBA" id="ARBA00004651"/>
    </source>
</evidence>
<evidence type="ECO:0000256" key="5">
    <source>
        <dbReference type="ARBA" id="ARBA00022989"/>
    </source>
</evidence>
<keyword evidence="3" id="KW-1003">Cell membrane</keyword>
<sequence>MTGRRFGRYGLYWRLVWRLGRRLPRLLLLAGTAVLASFLASHALPGDPISLMVDGRTADPDLIRRMREDAGLDQPLTVQFLSYALDLLRGDLGQSLRYGGVPVTALLGDALPVTLGLLAGAAALALPFGLTLGLAAADLRRAWPGTALTIGSVLALSVPPLALATWLMLAGSGTAPWAVAALALPAAAMIARLTRTQVMEVLGRDFIRTAQAKGLGRVAVLLRHALPNALVPLAAAVGSVAGTVLTTTAAVETVFALPGIGRLTVQAVLARDHTVAGAAVLVFVLLQVAISLTAELLIGLADPRLRDDGVHGAGAHGDGEPP</sequence>
<dbReference type="InterPro" id="IPR045621">
    <property type="entry name" value="BPD_transp_1_N"/>
</dbReference>
<name>A0A4D8QQM1_AZOBR</name>
<feature type="transmembrane region" description="Helical" evidence="7">
    <location>
        <begin position="175"/>
        <end position="194"/>
    </location>
</feature>
<evidence type="ECO:0000256" key="4">
    <source>
        <dbReference type="ARBA" id="ARBA00022692"/>
    </source>
</evidence>
<keyword evidence="2 7" id="KW-0813">Transport</keyword>
<dbReference type="EMBL" id="CP032343">
    <property type="protein sequence ID" value="QCO13158.1"/>
    <property type="molecule type" value="Genomic_DNA"/>
</dbReference>
<evidence type="ECO:0000256" key="6">
    <source>
        <dbReference type="ARBA" id="ARBA00023136"/>
    </source>
</evidence>
<dbReference type="PANTHER" id="PTHR43163:SF6">
    <property type="entry name" value="DIPEPTIDE TRANSPORT SYSTEM PERMEASE PROTEIN DPPB-RELATED"/>
    <property type="match status" value="1"/>
</dbReference>
<keyword evidence="6 7" id="KW-0472">Membrane</keyword>
<comment type="similarity">
    <text evidence="7">Belongs to the binding-protein-dependent transport system permease family.</text>
</comment>
<dbReference type="Pfam" id="PF00528">
    <property type="entry name" value="BPD_transp_1"/>
    <property type="match status" value="1"/>
</dbReference>
<dbReference type="CDD" id="cd06261">
    <property type="entry name" value="TM_PBP2"/>
    <property type="match status" value="1"/>
</dbReference>
<comment type="subcellular location">
    <subcellularLocation>
        <location evidence="1 7">Cell membrane</location>
        <topology evidence="1 7">Multi-pass membrane protein</topology>
    </subcellularLocation>
</comment>
<keyword evidence="5 7" id="KW-1133">Transmembrane helix</keyword>
<gene>
    <name evidence="9" type="ORF">D3868_29465</name>
</gene>
<feature type="transmembrane region" description="Helical" evidence="7">
    <location>
        <begin position="147"/>
        <end position="169"/>
    </location>
</feature>
<evidence type="ECO:0000313" key="10">
    <source>
        <dbReference type="Proteomes" id="UP000298774"/>
    </source>
</evidence>
<dbReference type="GO" id="GO:0005886">
    <property type="term" value="C:plasma membrane"/>
    <property type="evidence" value="ECO:0007669"/>
    <property type="project" value="UniProtKB-SubCell"/>
</dbReference>
<evidence type="ECO:0000256" key="3">
    <source>
        <dbReference type="ARBA" id="ARBA00022475"/>
    </source>
</evidence>
<dbReference type="Proteomes" id="UP000298774">
    <property type="component" value="Plasmid p4"/>
</dbReference>
<dbReference type="InterPro" id="IPR000515">
    <property type="entry name" value="MetI-like"/>
</dbReference>
<dbReference type="SUPFAM" id="SSF161098">
    <property type="entry name" value="MetI-like"/>
    <property type="match status" value="1"/>
</dbReference>
<feature type="transmembrane region" description="Helical" evidence="7">
    <location>
        <begin position="230"/>
        <end position="255"/>
    </location>
</feature>
<feature type="transmembrane region" description="Helical" evidence="7">
    <location>
        <begin position="275"/>
        <end position="298"/>
    </location>
</feature>
<dbReference type="PROSITE" id="PS50928">
    <property type="entry name" value="ABC_TM1"/>
    <property type="match status" value="1"/>
</dbReference>
<evidence type="ECO:0000259" key="8">
    <source>
        <dbReference type="PROSITE" id="PS50928"/>
    </source>
</evidence>